<reference evidence="16 17" key="1">
    <citation type="journal article" date="2014" name="Mol. Plant">
        <title>Chromosome Scale Genome Assembly and Transcriptome Profiling of Nannochloropsis gaditana in Nitrogen Depletion.</title>
        <authorList>
            <person name="Corteggiani Carpinelli E."/>
            <person name="Telatin A."/>
            <person name="Vitulo N."/>
            <person name="Forcato C."/>
            <person name="D'Angelo M."/>
            <person name="Schiavon R."/>
            <person name="Vezzi A."/>
            <person name="Giacometti G.M."/>
            <person name="Morosinotto T."/>
            <person name="Valle G."/>
        </authorList>
    </citation>
    <scope>NUCLEOTIDE SEQUENCE [LARGE SCALE GENOMIC DNA]</scope>
    <source>
        <strain evidence="16 17">B-31</strain>
    </source>
</reference>
<keyword evidence="9 16" id="KW-0418">Kinase</keyword>
<evidence type="ECO:0000256" key="2">
    <source>
        <dbReference type="ARBA" id="ARBA00010630"/>
    </source>
</evidence>
<feature type="domain" description="Protein kinase" evidence="15">
    <location>
        <begin position="14"/>
        <end position="247"/>
    </location>
</feature>
<evidence type="ECO:0000313" key="17">
    <source>
        <dbReference type="Proteomes" id="UP000019335"/>
    </source>
</evidence>
<keyword evidence="10" id="KW-0378">Hydrolase</keyword>
<evidence type="ECO:0000256" key="5">
    <source>
        <dbReference type="ARBA" id="ARBA00022553"/>
    </source>
</evidence>
<dbReference type="GO" id="GO:0016787">
    <property type="term" value="F:hydrolase activity"/>
    <property type="evidence" value="ECO:0007669"/>
    <property type="project" value="UniProtKB-KW"/>
</dbReference>
<dbReference type="Gene3D" id="1.10.510.10">
    <property type="entry name" value="Transferase(Phosphotransferase) domain 1"/>
    <property type="match status" value="1"/>
</dbReference>
<dbReference type="FunFam" id="1.10.510.10:FF:000323">
    <property type="entry name" value="TP53-regulating kinase, putative"/>
    <property type="match status" value="1"/>
</dbReference>
<sequence>MAVSSSARVDSRSTDGLVLLSQGAEARVFELPSFLGGRPAIVKERFAKSYRLPVLDAKLTKQRTVGEVRCMLRCAKVGVHAPCVYMVDMQASRIYMERIEGRSFKAFLRDHFNDATRSYTPAAHELADELGKVVARIHDAEMVHGDLTTSNVMVMGEEDGKSKAQDVSHRLVVIDFGLGFLQPLPEDKAVDLYVLERAFLSTHPNSEELVDRAMAAYARHSSSHQSKAVLKKLEDVRRRGRKRDMFG</sequence>
<evidence type="ECO:0000259" key="15">
    <source>
        <dbReference type="PROSITE" id="PS50011"/>
    </source>
</evidence>
<dbReference type="PANTHER" id="PTHR12209:SF0">
    <property type="entry name" value="EKC_KEOPS COMPLEX SUBUNIT TP53RK"/>
    <property type="match status" value="1"/>
</dbReference>
<dbReference type="PANTHER" id="PTHR12209">
    <property type="entry name" value="NON-SPECIFIC SERINE/THREONINE PROTEIN KINASE"/>
    <property type="match status" value="1"/>
</dbReference>
<keyword evidence="6" id="KW-0808">Transferase</keyword>
<keyword evidence="4" id="KW-0723">Serine/threonine-protein kinase</keyword>
<dbReference type="GO" id="GO:0000408">
    <property type="term" value="C:EKC/KEOPS complex"/>
    <property type="evidence" value="ECO:0007669"/>
    <property type="project" value="TreeGrafter"/>
</dbReference>
<evidence type="ECO:0000256" key="3">
    <source>
        <dbReference type="ARBA" id="ARBA00012513"/>
    </source>
</evidence>
<dbReference type="EMBL" id="AZIL01002200">
    <property type="protein sequence ID" value="EWM22319.1"/>
    <property type="molecule type" value="Genomic_DNA"/>
</dbReference>
<comment type="similarity">
    <text evidence="2">Belongs to the protein kinase superfamily. BUD32 family.</text>
</comment>
<keyword evidence="12" id="KW-0539">Nucleus</keyword>
<keyword evidence="5" id="KW-0597">Phosphoprotein</keyword>
<dbReference type="PROSITE" id="PS50011">
    <property type="entry name" value="PROTEIN_KINASE_DOM"/>
    <property type="match status" value="1"/>
</dbReference>
<evidence type="ECO:0000256" key="13">
    <source>
        <dbReference type="ARBA" id="ARBA00047899"/>
    </source>
</evidence>
<dbReference type="GO" id="GO:0004674">
    <property type="term" value="F:protein serine/threonine kinase activity"/>
    <property type="evidence" value="ECO:0007669"/>
    <property type="project" value="UniProtKB-KW"/>
</dbReference>
<evidence type="ECO:0000313" key="16">
    <source>
        <dbReference type="EMBL" id="EWM22319.1"/>
    </source>
</evidence>
<dbReference type="Pfam" id="PF06293">
    <property type="entry name" value="Kdo"/>
    <property type="match status" value="1"/>
</dbReference>
<accession>W7TNK9</accession>
<dbReference type="Proteomes" id="UP000019335">
    <property type="component" value="Unassembled WGS sequence"/>
</dbReference>
<dbReference type="OrthoDB" id="3399at2759"/>
<keyword evidence="7" id="KW-0819">tRNA processing</keyword>
<dbReference type="SUPFAM" id="SSF56112">
    <property type="entry name" value="Protein kinase-like (PK-like)"/>
    <property type="match status" value="1"/>
</dbReference>
<proteinExistence type="inferred from homology"/>
<evidence type="ECO:0000256" key="8">
    <source>
        <dbReference type="ARBA" id="ARBA00022741"/>
    </source>
</evidence>
<evidence type="ECO:0000256" key="1">
    <source>
        <dbReference type="ARBA" id="ARBA00004123"/>
    </source>
</evidence>
<evidence type="ECO:0000256" key="4">
    <source>
        <dbReference type="ARBA" id="ARBA00022527"/>
    </source>
</evidence>
<dbReference type="GO" id="GO:0005524">
    <property type="term" value="F:ATP binding"/>
    <property type="evidence" value="ECO:0007669"/>
    <property type="project" value="UniProtKB-KW"/>
</dbReference>
<comment type="subcellular location">
    <subcellularLocation>
        <location evidence="1">Nucleus</location>
    </subcellularLocation>
</comment>
<evidence type="ECO:0000256" key="9">
    <source>
        <dbReference type="ARBA" id="ARBA00022777"/>
    </source>
</evidence>
<dbReference type="EC" id="2.7.11.1" evidence="3"/>
<dbReference type="InterPro" id="IPR000719">
    <property type="entry name" value="Prot_kinase_dom"/>
</dbReference>
<organism evidence="16 17">
    <name type="scientific">Nannochloropsis gaditana</name>
    <dbReference type="NCBI Taxonomy" id="72520"/>
    <lineage>
        <taxon>Eukaryota</taxon>
        <taxon>Sar</taxon>
        <taxon>Stramenopiles</taxon>
        <taxon>Ochrophyta</taxon>
        <taxon>Eustigmatophyceae</taxon>
        <taxon>Eustigmatales</taxon>
        <taxon>Monodopsidaceae</taxon>
        <taxon>Nannochloropsis</taxon>
    </lineage>
</organism>
<comment type="catalytic activity">
    <reaction evidence="13">
        <text>L-threonyl-[protein] + ATP = O-phospho-L-threonyl-[protein] + ADP + H(+)</text>
        <dbReference type="Rhea" id="RHEA:46608"/>
        <dbReference type="Rhea" id="RHEA-COMP:11060"/>
        <dbReference type="Rhea" id="RHEA-COMP:11605"/>
        <dbReference type="ChEBI" id="CHEBI:15378"/>
        <dbReference type="ChEBI" id="CHEBI:30013"/>
        <dbReference type="ChEBI" id="CHEBI:30616"/>
        <dbReference type="ChEBI" id="CHEBI:61977"/>
        <dbReference type="ChEBI" id="CHEBI:456216"/>
        <dbReference type="EC" id="2.7.11.1"/>
    </reaction>
</comment>
<dbReference type="GO" id="GO:0070525">
    <property type="term" value="P:tRNA threonylcarbamoyladenosine metabolic process"/>
    <property type="evidence" value="ECO:0007669"/>
    <property type="project" value="TreeGrafter"/>
</dbReference>
<protein>
    <recommendedName>
        <fullName evidence="3">non-specific serine/threonine protein kinase</fullName>
        <ecNumber evidence="3">2.7.11.1</ecNumber>
    </recommendedName>
</protein>
<dbReference type="GO" id="GO:0005829">
    <property type="term" value="C:cytosol"/>
    <property type="evidence" value="ECO:0007669"/>
    <property type="project" value="TreeGrafter"/>
</dbReference>
<evidence type="ECO:0000256" key="6">
    <source>
        <dbReference type="ARBA" id="ARBA00022679"/>
    </source>
</evidence>
<dbReference type="InterPro" id="IPR011009">
    <property type="entry name" value="Kinase-like_dom_sf"/>
</dbReference>
<evidence type="ECO:0000256" key="12">
    <source>
        <dbReference type="ARBA" id="ARBA00023242"/>
    </source>
</evidence>
<evidence type="ECO:0000256" key="7">
    <source>
        <dbReference type="ARBA" id="ARBA00022694"/>
    </source>
</evidence>
<keyword evidence="8" id="KW-0547">Nucleotide-binding</keyword>
<gene>
    <name evidence="16" type="ORF">Naga_100118g19</name>
</gene>
<dbReference type="GO" id="GO:0008033">
    <property type="term" value="P:tRNA processing"/>
    <property type="evidence" value="ECO:0007669"/>
    <property type="project" value="UniProtKB-KW"/>
</dbReference>
<name>W7TNK9_9STRA</name>
<evidence type="ECO:0000256" key="11">
    <source>
        <dbReference type="ARBA" id="ARBA00022840"/>
    </source>
</evidence>
<dbReference type="NCBIfam" id="TIGR03724">
    <property type="entry name" value="arch_bud32"/>
    <property type="match status" value="1"/>
</dbReference>
<dbReference type="Gene3D" id="3.30.200.20">
    <property type="entry name" value="Phosphorylase Kinase, domain 1"/>
    <property type="match status" value="1"/>
</dbReference>
<dbReference type="InterPro" id="IPR008266">
    <property type="entry name" value="Tyr_kinase_AS"/>
</dbReference>
<evidence type="ECO:0000256" key="14">
    <source>
        <dbReference type="ARBA" id="ARBA00048679"/>
    </source>
</evidence>
<dbReference type="FunFam" id="3.30.200.20:FF:000201">
    <property type="entry name" value="TP53-regulating kinase isoform X1"/>
    <property type="match status" value="1"/>
</dbReference>
<keyword evidence="11" id="KW-0067">ATP-binding</keyword>
<dbReference type="AlphaFoldDB" id="W7TNK9"/>
<dbReference type="InterPro" id="IPR022495">
    <property type="entry name" value="Bud32"/>
</dbReference>
<keyword evidence="17" id="KW-1185">Reference proteome</keyword>
<comment type="caution">
    <text evidence="16">The sequence shown here is derived from an EMBL/GenBank/DDBJ whole genome shotgun (WGS) entry which is preliminary data.</text>
</comment>
<evidence type="ECO:0000256" key="10">
    <source>
        <dbReference type="ARBA" id="ARBA00022801"/>
    </source>
</evidence>
<comment type="catalytic activity">
    <reaction evidence="14">
        <text>L-seryl-[protein] + ATP = O-phospho-L-seryl-[protein] + ADP + H(+)</text>
        <dbReference type="Rhea" id="RHEA:17989"/>
        <dbReference type="Rhea" id="RHEA-COMP:9863"/>
        <dbReference type="Rhea" id="RHEA-COMP:11604"/>
        <dbReference type="ChEBI" id="CHEBI:15378"/>
        <dbReference type="ChEBI" id="CHEBI:29999"/>
        <dbReference type="ChEBI" id="CHEBI:30616"/>
        <dbReference type="ChEBI" id="CHEBI:83421"/>
        <dbReference type="ChEBI" id="CHEBI:456216"/>
        <dbReference type="EC" id="2.7.11.1"/>
    </reaction>
</comment>
<dbReference type="PROSITE" id="PS00109">
    <property type="entry name" value="PROTEIN_KINASE_TYR"/>
    <property type="match status" value="1"/>
</dbReference>
<dbReference type="GO" id="GO:0005634">
    <property type="term" value="C:nucleus"/>
    <property type="evidence" value="ECO:0007669"/>
    <property type="project" value="UniProtKB-SubCell"/>
</dbReference>